<organism evidence="3">
    <name type="scientific">Podospora anserina (strain S / ATCC MYA-4624 / DSM 980 / FGSC 10383)</name>
    <name type="common">Pleurage anserina</name>
    <dbReference type="NCBI Taxonomy" id="515849"/>
    <lineage>
        <taxon>Eukaryota</taxon>
        <taxon>Fungi</taxon>
        <taxon>Dikarya</taxon>
        <taxon>Ascomycota</taxon>
        <taxon>Pezizomycotina</taxon>
        <taxon>Sordariomycetes</taxon>
        <taxon>Sordariomycetidae</taxon>
        <taxon>Sordariales</taxon>
        <taxon>Podosporaceae</taxon>
        <taxon>Podospora</taxon>
        <taxon>Podospora anserina</taxon>
    </lineage>
</organism>
<dbReference type="RefSeq" id="XP_001908750.1">
    <property type="nucleotide sequence ID" value="XM_001908715.1"/>
</dbReference>
<reference evidence="3 5" key="1">
    <citation type="journal article" date="2008" name="Genome Biol.">
        <title>The genome sequence of the model ascomycete fungus Podospora anserina.</title>
        <authorList>
            <person name="Espagne E."/>
            <person name="Lespinet O."/>
            <person name="Malagnac F."/>
            <person name="Da Silva C."/>
            <person name="Jaillon O."/>
            <person name="Porcel B.M."/>
            <person name="Couloux A."/>
            <person name="Aury J.-M."/>
            <person name="Segurens B."/>
            <person name="Poulain J."/>
            <person name="Anthouard V."/>
            <person name="Grossetete S."/>
            <person name="Khalili H."/>
            <person name="Coppin E."/>
            <person name="Dequard-Chablat M."/>
            <person name="Picard M."/>
            <person name="Contamine V."/>
            <person name="Arnaise S."/>
            <person name="Bourdais A."/>
            <person name="Berteaux-Lecellier V."/>
            <person name="Gautheret D."/>
            <person name="de Vries R.P."/>
            <person name="Battaglia E."/>
            <person name="Coutinho P.M."/>
            <person name="Danchin E.G.J."/>
            <person name="Henrissat B."/>
            <person name="El Khoury R."/>
            <person name="Sainsard-Chanet A."/>
            <person name="Boivin A."/>
            <person name="Pinan-Lucarre B."/>
            <person name="Sellem C.H."/>
            <person name="Debuchy R."/>
            <person name="Wincker P."/>
            <person name="Weissenbach J."/>
            <person name="Silar P."/>
        </authorList>
    </citation>
    <scope>NUCLEOTIDE SEQUENCE [LARGE SCALE GENOMIC DNA]</scope>
    <source>
        <strain evidence="5">S / ATCC MYA-4624 / DSM 980 / FGSC 10383</strain>
        <strain evidence="3">S mat+</strain>
    </source>
</reference>
<dbReference type="EMBL" id="FO904936">
    <property type="protein sequence ID" value="CDP23447.1"/>
    <property type="molecule type" value="Genomic_DNA"/>
</dbReference>
<dbReference type="KEGG" id="pan:PODANSg5785"/>
<gene>
    <name evidence="3" type="ORF">PODANS_1_10870</name>
</gene>
<keyword evidence="2" id="KW-0732">Signal</keyword>
<protein>
    <submittedName>
        <fullName evidence="3">Podospora anserina S mat+ genomic DNA chromosome 1, supercontig 2</fullName>
    </submittedName>
</protein>
<dbReference type="VEuPathDB" id="FungiDB:PODANS_1_10870"/>
<reference evidence="5" key="3">
    <citation type="journal article" date="2014" name="Genetics">
        <title>Maintaining two mating types: Structure of the mating type locus and its role in heterokaryosis in Podospora anserina.</title>
        <authorList>
            <person name="Grognet P."/>
            <person name="Bidard F."/>
            <person name="Kuchly C."/>
            <person name="Tong L.C.H."/>
            <person name="Coppin E."/>
            <person name="Benkhali J.A."/>
            <person name="Couloux A."/>
            <person name="Wincker P."/>
            <person name="Debuchy R."/>
            <person name="Silar P."/>
        </authorList>
    </citation>
    <scope>GENOME REANNOTATION</scope>
    <source>
        <strain evidence="5">S / ATCC MYA-4624 / DSM 980 / FGSC 10383</strain>
    </source>
</reference>
<accession>B2AYE9</accession>
<proteinExistence type="predicted"/>
<reference evidence="3" key="2">
    <citation type="submission" date="2008-07" db="EMBL/GenBank/DDBJ databases">
        <authorList>
            <person name="Genoscope - CEA"/>
        </authorList>
    </citation>
    <scope>NUCLEOTIDE SEQUENCE</scope>
    <source>
        <strain evidence="3">S mat+</strain>
    </source>
</reference>
<name>B2AYE9_PODAN</name>
<feature type="compositionally biased region" description="Polar residues" evidence="1">
    <location>
        <begin position="51"/>
        <end position="61"/>
    </location>
</feature>
<reference evidence="4" key="4">
    <citation type="submission" date="2015-04" db="EMBL/GenBank/DDBJ databases">
        <title>Maintaining two mating types: Structure of the mating type locus and its role in heterokaryosis in Podospora anserina.</title>
        <authorList>
            <person name="Grognet P."/>
            <person name="Bidard F."/>
            <person name="Kuchly C."/>
            <person name="Chan Ho Tong L."/>
            <person name="Coppin E."/>
            <person name="Ait Benkhali J."/>
            <person name="Couloux A."/>
            <person name="Wincker P."/>
            <person name="Debuchy R."/>
            <person name="Silar P."/>
        </authorList>
    </citation>
    <scope>NUCLEOTIDE SEQUENCE</scope>
</reference>
<feature type="signal peptide" evidence="2">
    <location>
        <begin position="1"/>
        <end position="23"/>
    </location>
</feature>
<keyword evidence="5" id="KW-1185">Reference proteome</keyword>
<evidence type="ECO:0000256" key="2">
    <source>
        <dbReference type="SAM" id="SignalP"/>
    </source>
</evidence>
<dbReference type="EMBL" id="CU633901">
    <property type="protein sequence ID" value="CAP69423.1"/>
    <property type="molecule type" value="Genomic_DNA"/>
</dbReference>
<dbReference type="Proteomes" id="UP000001197">
    <property type="component" value="Chromosome 1"/>
</dbReference>
<evidence type="ECO:0000313" key="4">
    <source>
        <dbReference type="EMBL" id="CDP23447.1"/>
    </source>
</evidence>
<dbReference type="AlphaFoldDB" id="B2AYE9"/>
<evidence type="ECO:0000256" key="1">
    <source>
        <dbReference type="SAM" id="MobiDB-lite"/>
    </source>
</evidence>
<sequence length="61" mass="6508">MLCPSPFPFGTPILLLLIVPASNIPLPERHTPIIASRPTAPPSPPTYPDPNQSQSLRAPAL</sequence>
<feature type="compositionally biased region" description="Pro residues" evidence="1">
    <location>
        <begin position="39"/>
        <end position="48"/>
    </location>
</feature>
<evidence type="ECO:0000313" key="3">
    <source>
        <dbReference type="EMBL" id="CAP69423.1"/>
    </source>
</evidence>
<feature type="chain" id="PRO_5007639088" evidence="2">
    <location>
        <begin position="24"/>
        <end position="61"/>
    </location>
</feature>
<feature type="region of interest" description="Disordered" evidence="1">
    <location>
        <begin position="29"/>
        <end position="61"/>
    </location>
</feature>
<dbReference type="HOGENOM" id="CLU_2923679_0_0_1"/>
<evidence type="ECO:0000313" key="5">
    <source>
        <dbReference type="Proteomes" id="UP000001197"/>
    </source>
</evidence>
<dbReference type="GeneID" id="6192912"/>